<organism evidence="3 4">
    <name type="scientific">Rubus argutus</name>
    <name type="common">Southern blackberry</name>
    <dbReference type="NCBI Taxonomy" id="59490"/>
    <lineage>
        <taxon>Eukaryota</taxon>
        <taxon>Viridiplantae</taxon>
        <taxon>Streptophyta</taxon>
        <taxon>Embryophyta</taxon>
        <taxon>Tracheophyta</taxon>
        <taxon>Spermatophyta</taxon>
        <taxon>Magnoliopsida</taxon>
        <taxon>eudicotyledons</taxon>
        <taxon>Gunneridae</taxon>
        <taxon>Pentapetalae</taxon>
        <taxon>rosids</taxon>
        <taxon>fabids</taxon>
        <taxon>Rosales</taxon>
        <taxon>Rosaceae</taxon>
        <taxon>Rosoideae</taxon>
        <taxon>Rosoideae incertae sedis</taxon>
        <taxon>Rubus</taxon>
    </lineage>
</organism>
<comment type="caution">
    <text evidence="3">The sequence shown here is derived from an EMBL/GenBank/DDBJ whole genome shotgun (WGS) entry which is preliminary data.</text>
</comment>
<protein>
    <recommendedName>
        <fullName evidence="2">hAT-like transposase RNase-H fold domain-containing protein</fullName>
    </recommendedName>
</protein>
<reference evidence="3 4" key="1">
    <citation type="journal article" date="2023" name="G3 (Bethesda)">
        <title>A chromosome-length genome assembly and annotation of blackberry (Rubus argutus, cv. 'Hillquist').</title>
        <authorList>
            <person name="Bruna T."/>
            <person name="Aryal R."/>
            <person name="Dudchenko O."/>
            <person name="Sargent D.J."/>
            <person name="Mead D."/>
            <person name="Buti M."/>
            <person name="Cavallini A."/>
            <person name="Hytonen T."/>
            <person name="Andres J."/>
            <person name="Pham M."/>
            <person name="Weisz D."/>
            <person name="Mascagni F."/>
            <person name="Usai G."/>
            <person name="Natali L."/>
            <person name="Bassil N."/>
            <person name="Fernandez G.E."/>
            <person name="Lomsadze A."/>
            <person name="Armour M."/>
            <person name="Olukolu B."/>
            <person name="Poorten T."/>
            <person name="Britton C."/>
            <person name="Davik J."/>
            <person name="Ashrafi H."/>
            <person name="Aiden E.L."/>
            <person name="Borodovsky M."/>
            <person name="Worthington M."/>
        </authorList>
    </citation>
    <scope>NUCLEOTIDE SEQUENCE [LARGE SCALE GENOMIC DNA]</scope>
    <source>
        <strain evidence="3">PI 553951</strain>
    </source>
</reference>
<gene>
    <name evidence="3" type="ORF">M0R45_030727</name>
</gene>
<evidence type="ECO:0000256" key="1">
    <source>
        <dbReference type="ARBA" id="ARBA00023125"/>
    </source>
</evidence>
<evidence type="ECO:0000313" key="3">
    <source>
        <dbReference type="EMBL" id="KAK9922254.1"/>
    </source>
</evidence>
<feature type="domain" description="hAT-like transposase RNase-H fold" evidence="2">
    <location>
        <begin position="221"/>
        <end position="325"/>
    </location>
</feature>
<dbReference type="Proteomes" id="UP001457282">
    <property type="component" value="Unassembled WGS sequence"/>
</dbReference>
<keyword evidence="1" id="KW-0238">DNA-binding</keyword>
<evidence type="ECO:0000313" key="4">
    <source>
        <dbReference type="Proteomes" id="UP001457282"/>
    </source>
</evidence>
<dbReference type="AlphaFoldDB" id="A0AAW1WBU8"/>
<dbReference type="EMBL" id="JBEDUW010000006">
    <property type="protein sequence ID" value="KAK9922254.1"/>
    <property type="molecule type" value="Genomic_DNA"/>
</dbReference>
<dbReference type="GO" id="GO:0003677">
    <property type="term" value="F:DNA binding"/>
    <property type="evidence" value="ECO:0007669"/>
    <property type="project" value="UniProtKB-KW"/>
</dbReference>
<proteinExistence type="predicted"/>
<dbReference type="InterPro" id="IPR025525">
    <property type="entry name" value="hAT-like_transposase_RNase-H"/>
</dbReference>
<evidence type="ECO:0000259" key="2">
    <source>
        <dbReference type="Pfam" id="PF14372"/>
    </source>
</evidence>
<dbReference type="InterPro" id="IPR012337">
    <property type="entry name" value="RNaseH-like_sf"/>
</dbReference>
<sequence length="393" mass="45311">MVLTAHFIDDNWTLQKRILNFIVIPDHKGNTIGKLVESCLINWGIEKVFAIVVDNASPNQVALDYMKEKIGNWGQLVVKGSFLHLRCCCHILNLIVRDGMEELDSSIEAIRNCVKFIRSSPARLEKFRKCVAKEKIDGKGGIVPLDVCTRWNSTYFMLDIAVKFKKAFIRLEDEDQQFQNYFQERVGGKLRDGPPRNEDWDKAASLVRFLKIFYDATLQFSGTKVVTANQPLLWMCTIVGELEKFINSEEPLLVSIGTSMKKKFDKYWLKLQDMNKILLIAVVLDPRYKLLYLDFFFPKLQKDKDLVAGMVKEVHKIFLKLYNEYAEADPLAAQASVDATRPKVDNLAEIDEEDSHAANMKQFMMLRKEKDVIEIKDEIEWSLSGQVKKLPME</sequence>
<keyword evidence="4" id="KW-1185">Reference proteome</keyword>
<dbReference type="PANTHER" id="PTHR46481:SF2">
    <property type="entry name" value="BED-TYPE DOMAIN-CONTAINING PROTEIN"/>
    <property type="match status" value="1"/>
</dbReference>
<dbReference type="Pfam" id="PF14372">
    <property type="entry name" value="hAT-like_RNase-H"/>
    <property type="match status" value="1"/>
</dbReference>
<dbReference type="InterPro" id="IPR052035">
    <property type="entry name" value="ZnF_BED_domain_contain"/>
</dbReference>
<name>A0AAW1WBU8_RUBAR</name>
<dbReference type="PANTHER" id="PTHR46481">
    <property type="entry name" value="ZINC FINGER BED DOMAIN-CONTAINING PROTEIN 4"/>
    <property type="match status" value="1"/>
</dbReference>
<accession>A0AAW1WBU8</accession>
<dbReference type="SUPFAM" id="SSF53098">
    <property type="entry name" value="Ribonuclease H-like"/>
    <property type="match status" value="1"/>
</dbReference>